<feature type="domain" description="N-acetyltransferase" evidence="1">
    <location>
        <begin position="8"/>
        <end position="175"/>
    </location>
</feature>
<keyword evidence="2" id="KW-0808">Transferase</keyword>
<reference evidence="2 3" key="1">
    <citation type="submission" date="2024-09" db="EMBL/GenBank/DDBJ databases">
        <authorList>
            <person name="Sun Q."/>
            <person name="Mori K."/>
        </authorList>
    </citation>
    <scope>NUCLEOTIDE SEQUENCE [LARGE SCALE GENOMIC DNA]</scope>
    <source>
        <strain evidence="2 3">TBRC 2205</strain>
    </source>
</reference>
<gene>
    <name evidence="2" type="ORF">ACFFHU_24025</name>
</gene>
<dbReference type="EC" id="2.3.-.-" evidence="2"/>
<dbReference type="PANTHER" id="PTHR43792">
    <property type="entry name" value="GNAT FAMILY, PUTATIVE (AFU_ORTHOLOGUE AFUA_3G00765)-RELATED-RELATED"/>
    <property type="match status" value="1"/>
</dbReference>
<dbReference type="Pfam" id="PF13302">
    <property type="entry name" value="Acetyltransf_3"/>
    <property type="match status" value="1"/>
</dbReference>
<accession>A0ABV6P2D9</accession>
<dbReference type="InterPro" id="IPR051531">
    <property type="entry name" value="N-acetyltransferase"/>
</dbReference>
<keyword evidence="3" id="KW-1185">Reference proteome</keyword>
<comment type="caution">
    <text evidence="2">The sequence shown here is derived from an EMBL/GenBank/DDBJ whole genome shotgun (WGS) entry which is preliminary data.</text>
</comment>
<evidence type="ECO:0000313" key="2">
    <source>
        <dbReference type="EMBL" id="MFC0567193.1"/>
    </source>
</evidence>
<dbReference type="GO" id="GO:0016746">
    <property type="term" value="F:acyltransferase activity"/>
    <property type="evidence" value="ECO:0007669"/>
    <property type="project" value="UniProtKB-KW"/>
</dbReference>
<dbReference type="EMBL" id="JBHLUE010000019">
    <property type="protein sequence ID" value="MFC0567193.1"/>
    <property type="molecule type" value="Genomic_DNA"/>
</dbReference>
<evidence type="ECO:0000313" key="3">
    <source>
        <dbReference type="Proteomes" id="UP001589894"/>
    </source>
</evidence>
<organism evidence="2 3">
    <name type="scientific">Plantactinospora siamensis</name>
    <dbReference type="NCBI Taxonomy" id="555372"/>
    <lineage>
        <taxon>Bacteria</taxon>
        <taxon>Bacillati</taxon>
        <taxon>Actinomycetota</taxon>
        <taxon>Actinomycetes</taxon>
        <taxon>Micromonosporales</taxon>
        <taxon>Micromonosporaceae</taxon>
        <taxon>Plantactinospora</taxon>
    </lineage>
</organism>
<dbReference type="InterPro" id="IPR016181">
    <property type="entry name" value="Acyl_CoA_acyltransferase"/>
</dbReference>
<dbReference type="SUPFAM" id="SSF55729">
    <property type="entry name" value="Acyl-CoA N-acyltransferases (Nat)"/>
    <property type="match status" value="1"/>
</dbReference>
<keyword evidence="2" id="KW-0012">Acyltransferase</keyword>
<name>A0ABV6P2D9_9ACTN</name>
<evidence type="ECO:0000259" key="1">
    <source>
        <dbReference type="PROSITE" id="PS51186"/>
    </source>
</evidence>
<dbReference type="Proteomes" id="UP001589894">
    <property type="component" value="Unassembled WGS sequence"/>
</dbReference>
<proteinExistence type="predicted"/>
<dbReference type="PROSITE" id="PS51186">
    <property type="entry name" value="GNAT"/>
    <property type="match status" value="1"/>
</dbReference>
<dbReference type="RefSeq" id="WP_377342465.1">
    <property type="nucleotide sequence ID" value="NZ_JBHLUE010000019.1"/>
</dbReference>
<dbReference type="InterPro" id="IPR000182">
    <property type="entry name" value="GNAT_dom"/>
</dbReference>
<sequence>MLITTERLVLRDWRDSDLPAWAAMNADPAVREYLGPVLTPEQAAASVRNFQSDLDRNGFGLWAAEVRDTGEFIGFTGLDRVDDGLPVTGIEAGWRLARSAWGHGYATEAARAVLAYGFETLGLAEILAITAAGNLRSQAVMRRLGMTTDSADDHDDPDAPEGPYRRQVVYRVSREAWAGGAVAPGPPTGR</sequence>
<dbReference type="Gene3D" id="3.40.630.30">
    <property type="match status" value="1"/>
</dbReference>
<protein>
    <submittedName>
        <fullName evidence="2">GNAT family N-acetyltransferase</fullName>
        <ecNumber evidence="2">2.3.-.-</ecNumber>
    </submittedName>
</protein>
<dbReference type="PANTHER" id="PTHR43792:SF1">
    <property type="entry name" value="N-ACETYLTRANSFERASE DOMAIN-CONTAINING PROTEIN"/>
    <property type="match status" value="1"/>
</dbReference>